<dbReference type="Proteomes" id="UP000189701">
    <property type="component" value="Unplaced"/>
</dbReference>
<dbReference type="eggNOG" id="KOG0017">
    <property type="taxonomic scope" value="Eukaryota"/>
</dbReference>
<dbReference type="PANTHER" id="PTHR33240:SF8">
    <property type="entry name" value="OS03G0439900 PROTEIN"/>
    <property type="match status" value="1"/>
</dbReference>
<dbReference type="Gene3D" id="2.40.70.10">
    <property type="entry name" value="Acid Proteases"/>
    <property type="match status" value="1"/>
</dbReference>
<dbReference type="PANTHER" id="PTHR33240">
    <property type="entry name" value="OS08G0508500 PROTEIN"/>
    <property type="match status" value="1"/>
</dbReference>
<organism evidence="1 2">
    <name type="scientific">Nicotiana sylvestris</name>
    <name type="common">Wood tobacco</name>
    <name type="synonym">South American tobacco</name>
    <dbReference type="NCBI Taxonomy" id="4096"/>
    <lineage>
        <taxon>Eukaryota</taxon>
        <taxon>Viridiplantae</taxon>
        <taxon>Streptophyta</taxon>
        <taxon>Embryophyta</taxon>
        <taxon>Tracheophyta</taxon>
        <taxon>Spermatophyta</taxon>
        <taxon>Magnoliopsida</taxon>
        <taxon>eudicotyledons</taxon>
        <taxon>Gunneridae</taxon>
        <taxon>Pentapetalae</taxon>
        <taxon>asterids</taxon>
        <taxon>lamiids</taxon>
        <taxon>Solanales</taxon>
        <taxon>Solanaceae</taxon>
        <taxon>Nicotianoideae</taxon>
        <taxon>Nicotianeae</taxon>
        <taxon>Nicotiana</taxon>
    </lineage>
</organism>
<dbReference type="RefSeq" id="XP_009792250.1">
    <property type="nucleotide sequence ID" value="XM_009793948.1"/>
</dbReference>
<keyword evidence="1" id="KW-1185">Reference proteome</keyword>
<name>A0A1U7Y0G2_NICSY</name>
<evidence type="ECO:0000313" key="2">
    <source>
        <dbReference type="RefSeq" id="XP_009792250.1"/>
    </source>
</evidence>
<evidence type="ECO:0000313" key="1">
    <source>
        <dbReference type="Proteomes" id="UP000189701"/>
    </source>
</evidence>
<dbReference type="AlphaFoldDB" id="A0A1U7Y0G2"/>
<feature type="non-terminal residue" evidence="2">
    <location>
        <position position="106"/>
    </location>
</feature>
<sequence>MTEDALAFTKEDPKTLAETHNDALVISFLLSNVRIKRVLVDLGSLANVISSKVVEHMGLLDQIVPASQILHDFNIDSEVTKGEITLPVDMSGTVQHTKFHIIRGDM</sequence>
<accession>A0A1U7Y0G2</accession>
<reference evidence="2" key="2">
    <citation type="submission" date="2025-08" db="UniProtKB">
        <authorList>
            <consortium name="RefSeq"/>
        </authorList>
    </citation>
    <scope>IDENTIFICATION</scope>
    <source>
        <tissue evidence="2">Leaf</tissue>
    </source>
</reference>
<dbReference type="InterPro" id="IPR021109">
    <property type="entry name" value="Peptidase_aspartic_dom_sf"/>
</dbReference>
<reference evidence="1" key="1">
    <citation type="journal article" date="2013" name="Genome Biol.">
        <title>Reference genomes and transcriptomes of Nicotiana sylvestris and Nicotiana tomentosiformis.</title>
        <authorList>
            <person name="Sierro N."/>
            <person name="Battey J.N."/>
            <person name="Ouadi S."/>
            <person name="Bovet L."/>
            <person name="Goepfert S."/>
            <person name="Bakaher N."/>
            <person name="Peitsch M.C."/>
            <person name="Ivanov N.V."/>
        </authorList>
    </citation>
    <scope>NUCLEOTIDE SEQUENCE [LARGE SCALE GENOMIC DNA]</scope>
</reference>
<gene>
    <name evidence="2" type="primary">LOC104239336</name>
</gene>
<proteinExistence type="predicted"/>
<protein>
    <submittedName>
        <fullName evidence="2">Uncharacterized protein LOC104239336</fullName>
    </submittedName>
</protein>